<feature type="transmembrane region" description="Helical" evidence="1">
    <location>
        <begin position="39"/>
        <end position="67"/>
    </location>
</feature>
<feature type="transmembrane region" description="Helical" evidence="1">
    <location>
        <begin position="245"/>
        <end position="267"/>
    </location>
</feature>
<feature type="transmembrane region" description="Helical" evidence="1">
    <location>
        <begin position="122"/>
        <end position="142"/>
    </location>
</feature>
<reference evidence="2" key="1">
    <citation type="submission" date="2021-02" db="EMBL/GenBank/DDBJ databases">
        <title>Infant gut strain persistence is associated with maternal origin, phylogeny, and functional potential including surface adhesion and iron acquisition.</title>
        <authorList>
            <person name="Lou Y.C."/>
        </authorList>
    </citation>
    <scope>NUCLEOTIDE SEQUENCE</scope>
    <source>
        <strain evidence="2">L2_039_000G1_dasL2_039_000G1_concoct_11</strain>
    </source>
</reference>
<protein>
    <submittedName>
        <fullName evidence="2">Uncharacterized protein</fullName>
    </submittedName>
</protein>
<gene>
    <name evidence="2" type="ORF">KH142_05965</name>
</gene>
<evidence type="ECO:0000313" key="3">
    <source>
        <dbReference type="Proteomes" id="UP000727506"/>
    </source>
</evidence>
<feature type="transmembrane region" description="Helical" evidence="1">
    <location>
        <begin position="167"/>
        <end position="191"/>
    </location>
</feature>
<evidence type="ECO:0000313" key="2">
    <source>
        <dbReference type="EMBL" id="MBS6941011.1"/>
    </source>
</evidence>
<sequence>MGSEGIVSFLSSISIPTVVALVAIYVARVFEAAKIGFPISWAQVALTDLFLMLLFASGVAFLFVSLAPFMASRRVGFQGGAFIKAAKWAFCLLGIIVLMVIFVKGLIAVLQRASSMPLDQGLPLLSVVAFGLLVVFVLFVFWSSKRIAGGLSNDLGSACLEGIKDRFLGIAIVMTGIDLLVLGSVLCAEALGNASLFVSALFVSLLLSGLFCVCFIMGGGLGATRGVIRSLFSDTQVQALKKKRATAAVGILIAMLVMLIFFAFVGWTGMTAPYEIRPTDSEDQQAYRVVAEYSGGNCVAIPLNEEEGEWVEEEGTFVALNCFDGYKTIEVADR</sequence>
<dbReference type="AlphaFoldDB" id="A0A943YY73"/>
<keyword evidence="1" id="KW-0812">Transmembrane</keyword>
<accession>A0A943YY73</accession>
<name>A0A943YY73_9ACTN</name>
<evidence type="ECO:0000256" key="1">
    <source>
        <dbReference type="SAM" id="Phobius"/>
    </source>
</evidence>
<dbReference type="Proteomes" id="UP000727506">
    <property type="component" value="Unassembled WGS sequence"/>
</dbReference>
<keyword evidence="1" id="KW-0472">Membrane</keyword>
<comment type="caution">
    <text evidence="2">The sequence shown here is derived from an EMBL/GenBank/DDBJ whole genome shotgun (WGS) entry which is preliminary data.</text>
</comment>
<feature type="transmembrane region" description="Helical" evidence="1">
    <location>
        <begin position="7"/>
        <end position="27"/>
    </location>
</feature>
<keyword evidence="1" id="KW-1133">Transmembrane helix</keyword>
<feature type="transmembrane region" description="Helical" evidence="1">
    <location>
        <begin position="197"/>
        <end position="224"/>
    </location>
</feature>
<proteinExistence type="predicted"/>
<dbReference type="EMBL" id="JAGZSV010000098">
    <property type="protein sequence ID" value="MBS6941011.1"/>
    <property type="molecule type" value="Genomic_DNA"/>
</dbReference>
<organism evidence="2 3">
    <name type="scientific">Slackia piriformis</name>
    <dbReference type="NCBI Taxonomy" id="626934"/>
    <lineage>
        <taxon>Bacteria</taxon>
        <taxon>Bacillati</taxon>
        <taxon>Actinomycetota</taxon>
        <taxon>Coriobacteriia</taxon>
        <taxon>Eggerthellales</taxon>
        <taxon>Eggerthellaceae</taxon>
        <taxon>Slackia</taxon>
    </lineage>
</organism>
<feature type="transmembrane region" description="Helical" evidence="1">
    <location>
        <begin position="88"/>
        <end position="110"/>
    </location>
</feature>